<feature type="signal peptide" evidence="1">
    <location>
        <begin position="1"/>
        <end position="29"/>
    </location>
</feature>
<dbReference type="RefSeq" id="WP_268154129.1">
    <property type="nucleotide sequence ID" value="NZ_JAPPUW010000031.1"/>
</dbReference>
<organism evidence="2 3">
    <name type="scientific">Pelomonas aquatica</name>
    <dbReference type="NCBI Taxonomy" id="431058"/>
    <lineage>
        <taxon>Bacteria</taxon>
        <taxon>Pseudomonadati</taxon>
        <taxon>Pseudomonadota</taxon>
        <taxon>Betaproteobacteria</taxon>
        <taxon>Burkholderiales</taxon>
        <taxon>Sphaerotilaceae</taxon>
        <taxon>Roseateles</taxon>
    </lineage>
</organism>
<proteinExistence type="predicted"/>
<dbReference type="Gene3D" id="2.130.10.10">
    <property type="entry name" value="YVTN repeat-like/Quinoprotein amine dehydrogenase"/>
    <property type="match status" value="1"/>
</dbReference>
<dbReference type="Proteomes" id="UP001152766">
    <property type="component" value="Unassembled WGS sequence"/>
</dbReference>
<dbReference type="Pfam" id="PF05096">
    <property type="entry name" value="Glu_cyclase_2"/>
    <property type="match status" value="1"/>
</dbReference>
<dbReference type="SUPFAM" id="SSF50969">
    <property type="entry name" value="YVTN repeat-like/Quinoprotein amine dehydrogenase"/>
    <property type="match status" value="1"/>
</dbReference>
<evidence type="ECO:0000256" key="1">
    <source>
        <dbReference type="SAM" id="SignalP"/>
    </source>
</evidence>
<dbReference type="GO" id="GO:0016603">
    <property type="term" value="F:glutaminyl-peptide cyclotransferase activity"/>
    <property type="evidence" value="ECO:0007669"/>
    <property type="project" value="InterPro"/>
</dbReference>
<feature type="chain" id="PRO_5040772410" evidence="1">
    <location>
        <begin position="30"/>
        <end position="265"/>
    </location>
</feature>
<reference evidence="2" key="1">
    <citation type="submission" date="2019-02" db="EMBL/GenBank/DDBJ databases">
        <title>Draft genome of the type strain Pelomonas aquatica CCUG 52575T.</title>
        <authorList>
            <person name="Gomila M."/>
            <person name="Lalucat J."/>
        </authorList>
    </citation>
    <scope>NUCLEOTIDE SEQUENCE</scope>
    <source>
        <strain evidence="2">CCUG 52575</strain>
    </source>
</reference>
<name>A0A9X4R5L4_9BURK</name>
<dbReference type="EMBL" id="SGUG01000035">
    <property type="protein sequence ID" value="MDG0864552.1"/>
    <property type="molecule type" value="Genomic_DNA"/>
</dbReference>
<dbReference type="InterPro" id="IPR011044">
    <property type="entry name" value="Quino_amine_DH_bsu"/>
</dbReference>
<evidence type="ECO:0000313" key="2">
    <source>
        <dbReference type="EMBL" id="MDG0864552.1"/>
    </source>
</evidence>
<evidence type="ECO:0000313" key="3">
    <source>
        <dbReference type="Proteomes" id="UP001152766"/>
    </source>
</evidence>
<dbReference type="PANTHER" id="PTHR31270:SF1">
    <property type="entry name" value="GLUTAMINYL-PEPTIDE CYCLOTRANSFERASE"/>
    <property type="match status" value="1"/>
</dbReference>
<dbReference type="PANTHER" id="PTHR31270">
    <property type="entry name" value="GLUTAMINYL-PEPTIDE CYCLOTRANSFERASE"/>
    <property type="match status" value="1"/>
</dbReference>
<accession>A0A9X4R5L4</accession>
<keyword evidence="1" id="KW-0732">Signal</keyword>
<protein>
    <submittedName>
        <fullName evidence="2">Glutaminyl-peptide cyclotransferase</fullName>
    </submittedName>
</protein>
<keyword evidence="3" id="KW-1185">Reference proteome</keyword>
<dbReference type="InterPro" id="IPR007788">
    <property type="entry name" value="QCT"/>
</dbReference>
<dbReference type="AlphaFoldDB" id="A0A9X4R5L4"/>
<gene>
    <name evidence="2" type="ORF">EXJ73_18990</name>
</gene>
<dbReference type="InterPro" id="IPR015943">
    <property type="entry name" value="WD40/YVTN_repeat-like_dom_sf"/>
</dbReference>
<sequence length="265" mass="29874">MNPISRLLASRRAALALLAAALALPAAWAAAAVPVQGFKVVHSYPHDPQAFTQGLFFHDGFLYEGTGLRGRSTIRKVEIETGRVVQAVELPPEVFGEGISQWGDRLIGITWQEQTAFVLDLRSFKLWRKFNYPGEGWGLTHNAKELVMSDGSAELRFLDPLSFKELRRVRVTADGRPVDQLNELEWVEGEIFANVWQTDRIARIDPRTGRVTAWIDLAGILPDDQRLNADAVLNGIAYDEKKKRLFVTGKLWPRLFEIQLTKPSR</sequence>
<comment type="caution">
    <text evidence="2">The sequence shown here is derived from an EMBL/GenBank/DDBJ whole genome shotgun (WGS) entry which is preliminary data.</text>
</comment>